<protein>
    <submittedName>
        <fullName evidence="2">Uncharacterized protein</fullName>
    </submittedName>
</protein>
<dbReference type="AlphaFoldDB" id="A0A8H7ZRE4"/>
<evidence type="ECO:0000256" key="1">
    <source>
        <dbReference type="SAM" id="Phobius"/>
    </source>
</evidence>
<gene>
    <name evidence="2" type="ORF">BJ554DRAFT_2116</name>
</gene>
<keyword evidence="3" id="KW-1185">Reference proteome</keyword>
<name>A0A8H7ZRE4_9FUNG</name>
<keyword evidence="1" id="KW-0472">Membrane</keyword>
<evidence type="ECO:0000313" key="2">
    <source>
        <dbReference type="EMBL" id="KAG5457787.1"/>
    </source>
</evidence>
<dbReference type="Proteomes" id="UP000673691">
    <property type="component" value="Unassembled WGS sequence"/>
</dbReference>
<feature type="transmembrane region" description="Helical" evidence="1">
    <location>
        <begin position="40"/>
        <end position="58"/>
    </location>
</feature>
<keyword evidence="1" id="KW-0812">Transmembrane</keyword>
<feature type="transmembrane region" description="Helical" evidence="1">
    <location>
        <begin position="7"/>
        <end position="25"/>
    </location>
</feature>
<comment type="caution">
    <text evidence="2">The sequence shown here is derived from an EMBL/GenBank/DDBJ whole genome shotgun (WGS) entry which is preliminary data.</text>
</comment>
<dbReference type="EMBL" id="JAEFCI010009474">
    <property type="protein sequence ID" value="KAG5457787.1"/>
    <property type="molecule type" value="Genomic_DNA"/>
</dbReference>
<keyword evidence="1" id="KW-1133">Transmembrane helix</keyword>
<reference evidence="2 3" key="1">
    <citation type="journal article" name="Sci. Rep.">
        <title>Genome-scale phylogenetic analyses confirm Olpidium as the closest living zoosporic fungus to the non-flagellated, terrestrial fungi.</title>
        <authorList>
            <person name="Chang Y."/>
            <person name="Rochon D."/>
            <person name="Sekimoto S."/>
            <person name="Wang Y."/>
            <person name="Chovatia M."/>
            <person name="Sandor L."/>
            <person name="Salamov A."/>
            <person name="Grigoriev I.V."/>
            <person name="Stajich J.E."/>
            <person name="Spatafora J.W."/>
        </authorList>
    </citation>
    <scope>NUCLEOTIDE SEQUENCE [LARGE SCALE GENOMIC DNA]</scope>
    <source>
        <strain evidence="2">S191</strain>
    </source>
</reference>
<organism evidence="2 3">
    <name type="scientific">Olpidium bornovanus</name>
    <dbReference type="NCBI Taxonomy" id="278681"/>
    <lineage>
        <taxon>Eukaryota</taxon>
        <taxon>Fungi</taxon>
        <taxon>Fungi incertae sedis</taxon>
        <taxon>Olpidiomycota</taxon>
        <taxon>Olpidiomycotina</taxon>
        <taxon>Olpidiomycetes</taxon>
        <taxon>Olpidiales</taxon>
        <taxon>Olpidiaceae</taxon>
        <taxon>Olpidium</taxon>
    </lineage>
</organism>
<proteinExistence type="predicted"/>
<sequence>MLQMERYVIVLTQVDAVGMLFHRISCFPFELDVTLSLSDFRVFTLISILFMTRLRRLFPGSRKARKRRRQTSTAVGQVFVLPKSISLRNR</sequence>
<accession>A0A8H7ZRE4</accession>
<evidence type="ECO:0000313" key="3">
    <source>
        <dbReference type="Proteomes" id="UP000673691"/>
    </source>
</evidence>